<keyword evidence="8" id="KW-0677">Repeat</keyword>
<keyword evidence="4" id="KW-0813">Transport</keyword>
<keyword evidence="16" id="KW-1185">Reference proteome</keyword>
<feature type="signal peptide" evidence="13">
    <location>
        <begin position="1"/>
        <end position="21"/>
    </location>
</feature>
<feature type="chain" id="PRO_5001868735" description="Protein TonB" evidence="13">
    <location>
        <begin position="22"/>
        <end position="331"/>
    </location>
</feature>
<proteinExistence type="inferred from homology"/>
<keyword evidence="6" id="KW-0997">Cell inner membrane</keyword>
<evidence type="ECO:0000256" key="9">
    <source>
        <dbReference type="ARBA" id="ARBA00022927"/>
    </source>
</evidence>
<feature type="compositionally biased region" description="Low complexity" evidence="12">
    <location>
        <begin position="194"/>
        <end position="206"/>
    </location>
</feature>
<evidence type="ECO:0000256" key="5">
    <source>
        <dbReference type="ARBA" id="ARBA00022475"/>
    </source>
</evidence>
<organism evidence="15 16">
    <name type="scientific">Arenimonas oryziterrae DSM 21050 = YC6267</name>
    <dbReference type="NCBI Taxonomy" id="1121015"/>
    <lineage>
        <taxon>Bacteria</taxon>
        <taxon>Pseudomonadati</taxon>
        <taxon>Pseudomonadota</taxon>
        <taxon>Gammaproteobacteria</taxon>
        <taxon>Lysobacterales</taxon>
        <taxon>Lysobacteraceae</taxon>
        <taxon>Arenimonas</taxon>
    </lineage>
</organism>
<dbReference type="GO" id="GO:0015031">
    <property type="term" value="P:protein transport"/>
    <property type="evidence" value="ECO:0007669"/>
    <property type="project" value="UniProtKB-KW"/>
</dbReference>
<evidence type="ECO:0000256" key="3">
    <source>
        <dbReference type="ARBA" id="ARBA00022362"/>
    </source>
</evidence>
<feature type="compositionally biased region" description="Pro residues" evidence="12">
    <location>
        <begin position="234"/>
        <end position="244"/>
    </location>
</feature>
<dbReference type="GO" id="GO:0098797">
    <property type="term" value="C:plasma membrane protein complex"/>
    <property type="evidence" value="ECO:0007669"/>
    <property type="project" value="TreeGrafter"/>
</dbReference>
<evidence type="ECO:0000256" key="2">
    <source>
        <dbReference type="ARBA" id="ARBA00006555"/>
    </source>
</evidence>
<dbReference type="AlphaFoldDB" id="A0A091AUA1"/>
<gene>
    <name evidence="15" type="ORF">N789_07660</name>
</gene>
<dbReference type="SUPFAM" id="SSF74653">
    <property type="entry name" value="TolA/TonB C-terminal domain"/>
    <property type="match status" value="1"/>
</dbReference>
<comment type="caution">
    <text evidence="15">The sequence shown here is derived from an EMBL/GenBank/DDBJ whole genome shotgun (WGS) entry which is preliminary data.</text>
</comment>
<dbReference type="Proteomes" id="UP000029385">
    <property type="component" value="Unassembled WGS sequence"/>
</dbReference>
<evidence type="ECO:0000313" key="15">
    <source>
        <dbReference type="EMBL" id="KFN43813.1"/>
    </source>
</evidence>
<feature type="region of interest" description="Disordered" evidence="12">
    <location>
        <begin position="194"/>
        <end position="261"/>
    </location>
</feature>
<sequence>MSPSTVSLRLAIALALGLGLAACGKDQPADTATPAATAPAGPTAAEQAAAQAAQQQAAALAALSAEELKSRGGKALREQRLYAPAGDNAMEYYLALRKKTEKPDASAESALIDLLPYAVIAAEQALGREDFIEAERLRALIADTDAQAPALPRIADAIAKGKANVATRATAEATRAEQLAKAAEEAKTKAAEAAAAAAIAARTPSTPSAPTPSAPTPERAAPPPERSTPVATAPTPPPPAPTPPRAASSGGLVPVSTPQPAYPPDALRQGTTGEVVVSFTVNSDGSVSNIDIVSAKPRGVFDRNVQAAVRRWKFQPVDQPQNVTRTFTFAR</sequence>
<name>A0A091AUA1_9GAMM</name>
<feature type="region of interest" description="Disordered" evidence="12">
    <location>
        <begin position="28"/>
        <end position="48"/>
    </location>
</feature>
<evidence type="ECO:0000256" key="4">
    <source>
        <dbReference type="ARBA" id="ARBA00022448"/>
    </source>
</evidence>
<dbReference type="PANTHER" id="PTHR33446">
    <property type="entry name" value="PROTEIN TONB-RELATED"/>
    <property type="match status" value="1"/>
</dbReference>
<dbReference type="eggNOG" id="COG0810">
    <property type="taxonomic scope" value="Bacteria"/>
</dbReference>
<evidence type="ECO:0000313" key="16">
    <source>
        <dbReference type="Proteomes" id="UP000029385"/>
    </source>
</evidence>
<dbReference type="InterPro" id="IPR006260">
    <property type="entry name" value="TonB/TolA_C"/>
</dbReference>
<dbReference type="PROSITE" id="PS52015">
    <property type="entry name" value="TONB_CTD"/>
    <property type="match status" value="1"/>
</dbReference>
<keyword evidence="11" id="KW-0472">Membrane</keyword>
<protein>
    <recommendedName>
        <fullName evidence="3">Protein TonB</fullName>
    </recommendedName>
</protein>
<evidence type="ECO:0000259" key="14">
    <source>
        <dbReference type="PROSITE" id="PS52015"/>
    </source>
</evidence>
<evidence type="ECO:0000256" key="13">
    <source>
        <dbReference type="SAM" id="SignalP"/>
    </source>
</evidence>
<dbReference type="Gene3D" id="3.30.2420.10">
    <property type="entry name" value="TonB"/>
    <property type="match status" value="1"/>
</dbReference>
<dbReference type="InterPro" id="IPR037682">
    <property type="entry name" value="TonB_C"/>
</dbReference>
<feature type="domain" description="TonB C-terminal" evidence="14">
    <location>
        <begin position="247"/>
        <end position="331"/>
    </location>
</feature>
<evidence type="ECO:0000256" key="11">
    <source>
        <dbReference type="ARBA" id="ARBA00023136"/>
    </source>
</evidence>
<dbReference type="EMBL" id="AVCI01000004">
    <property type="protein sequence ID" value="KFN43813.1"/>
    <property type="molecule type" value="Genomic_DNA"/>
</dbReference>
<dbReference type="GO" id="GO:0055085">
    <property type="term" value="P:transmembrane transport"/>
    <property type="evidence" value="ECO:0007669"/>
    <property type="project" value="InterPro"/>
</dbReference>
<dbReference type="PANTHER" id="PTHR33446:SF8">
    <property type="entry name" value="PROTEIN TONB"/>
    <property type="match status" value="1"/>
</dbReference>
<keyword evidence="7" id="KW-0812">Transmembrane</keyword>
<dbReference type="STRING" id="1121015.GCA_000420545_01983"/>
<dbReference type="Pfam" id="PF03544">
    <property type="entry name" value="TonB_C"/>
    <property type="match status" value="1"/>
</dbReference>
<dbReference type="NCBIfam" id="TIGR01352">
    <property type="entry name" value="tonB_Cterm"/>
    <property type="match status" value="1"/>
</dbReference>
<keyword evidence="5" id="KW-1003">Cell membrane</keyword>
<dbReference type="PATRIC" id="fig|1121015.4.peg.1022"/>
<evidence type="ECO:0000256" key="7">
    <source>
        <dbReference type="ARBA" id="ARBA00022692"/>
    </source>
</evidence>
<comment type="subcellular location">
    <subcellularLocation>
        <location evidence="1">Cell inner membrane</location>
        <topology evidence="1">Single-pass membrane protein</topology>
        <orientation evidence="1">Periplasmic side</orientation>
    </subcellularLocation>
</comment>
<evidence type="ECO:0000256" key="1">
    <source>
        <dbReference type="ARBA" id="ARBA00004383"/>
    </source>
</evidence>
<reference evidence="15 16" key="1">
    <citation type="submission" date="2013-09" db="EMBL/GenBank/DDBJ databases">
        <title>Genome sequencing of Arenimonas oryziterrae.</title>
        <authorList>
            <person name="Chen F."/>
            <person name="Wang G."/>
        </authorList>
    </citation>
    <scope>NUCLEOTIDE SEQUENCE [LARGE SCALE GENOMIC DNA]</scope>
    <source>
        <strain evidence="15 16">YC6267</strain>
    </source>
</reference>
<keyword evidence="10" id="KW-1133">Transmembrane helix</keyword>
<accession>A0A091AUA1</accession>
<comment type="similarity">
    <text evidence="2">Belongs to the TonB family.</text>
</comment>
<dbReference type="InterPro" id="IPR051045">
    <property type="entry name" value="TonB-dependent_transducer"/>
</dbReference>
<dbReference type="PRINTS" id="PR01852">
    <property type="entry name" value="SIBAPROTEIN"/>
</dbReference>
<evidence type="ECO:0000256" key="8">
    <source>
        <dbReference type="ARBA" id="ARBA00022737"/>
    </source>
</evidence>
<keyword evidence="13" id="KW-0732">Signal</keyword>
<feature type="compositionally biased region" description="Low complexity" evidence="12">
    <location>
        <begin position="29"/>
        <end position="48"/>
    </location>
</feature>
<keyword evidence="9" id="KW-0653">Protein transport</keyword>
<evidence type="ECO:0000256" key="12">
    <source>
        <dbReference type="SAM" id="MobiDB-lite"/>
    </source>
</evidence>
<evidence type="ECO:0000256" key="6">
    <source>
        <dbReference type="ARBA" id="ARBA00022519"/>
    </source>
</evidence>
<feature type="compositionally biased region" description="Pro residues" evidence="12">
    <location>
        <begin position="207"/>
        <end position="226"/>
    </location>
</feature>
<evidence type="ECO:0000256" key="10">
    <source>
        <dbReference type="ARBA" id="ARBA00022989"/>
    </source>
</evidence>
<dbReference type="InterPro" id="IPR009148">
    <property type="entry name" value="PcsB-like"/>
</dbReference>
<dbReference type="GO" id="GO:0031992">
    <property type="term" value="F:energy transducer activity"/>
    <property type="evidence" value="ECO:0007669"/>
    <property type="project" value="TreeGrafter"/>
</dbReference>